<keyword evidence="4" id="KW-1185">Reference proteome</keyword>
<feature type="transmembrane region" description="Helical" evidence="2">
    <location>
        <begin position="50"/>
        <end position="69"/>
    </location>
</feature>
<evidence type="ECO:0000313" key="4">
    <source>
        <dbReference type="Proteomes" id="UP000430692"/>
    </source>
</evidence>
<evidence type="ECO:0000256" key="1">
    <source>
        <dbReference type="SAM" id="MobiDB-lite"/>
    </source>
</evidence>
<dbReference type="Proteomes" id="UP000430692">
    <property type="component" value="Unassembled WGS sequence"/>
</dbReference>
<dbReference type="RefSeq" id="WP_160800359.1">
    <property type="nucleotide sequence ID" value="NZ_WUUL01000002.1"/>
</dbReference>
<dbReference type="EMBL" id="WUUL01000002">
    <property type="protein sequence ID" value="MXQ53025.1"/>
    <property type="molecule type" value="Genomic_DNA"/>
</dbReference>
<keyword evidence="2" id="KW-1133">Transmembrane helix</keyword>
<sequence>MNDEQKNSDLDQEEENFDRPSRERLSEVWLEIRKGFRLWIDPILSNKTSLITLLAGLIIGIFALIRGIMKAWF</sequence>
<keyword evidence="2" id="KW-0812">Transmembrane</keyword>
<name>A0A6I4VS10_9BACL</name>
<dbReference type="AlphaFoldDB" id="A0A6I4VS10"/>
<reference evidence="3 4" key="1">
    <citation type="submission" date="2019-12" db="EMBL/GenBank/DDBJ databases">
        <title>Whole-genome analyses of novel actinobacteria.</title>
        <authorList>
            <person name="Sahin N."/>
            <person name="Saygin H."/>
        </authorList>
    </citation>
    <scope>NUCLEOTIDE SEQUENCE [LARGE SCALE GENOMIC DNA]</scope>
    <source>
        <strain evidence="3 4">KC615</strain>
    </source>
</reference>
<evidence type="ECO:0000313" key="3">
    <source>
        <dbReference type="EMBL" id="MXQ53025.1"/>
    </source>
</evidence>
<feature type="region of interest" description="Disordered" evidence="1">
    <location>
        <begin position="1"/>
        <end position="23"/>
    </location>
</feature>
<gene>
    <name evidence="3" type="ORF">GSM42_04620</name>
</gene>
<accession>A0A6I4VS10</accession>
<evidence type="ECO:0000256" key="2">
    <source>
        <dbReference type="SAM" id="Phobius"/>
    </source>
</evidence>
<comment type="caution">
    <text evidence="3">The sequence shown here is derived from an EMBL/GenBank/DDBJ whole genome shotgun (WGS) entry which is preliminary data.</text>
</comment>
<protein>
    <submittedName>
        <fullName evidence="3">Uncharacterized protein</fullName>
    </submittedName>
</protein>
<organism evidence="3 4">
    <name type="scientific">Shimazuella alba</name>
    <dbReference type="NCBI Taxonomy" id="2690964"/>
    <lineage>
        <taxon>Bacteria</taxon>
        <taxon>Bacillati</taxon>
        <taxon>Bacillota</taxon>
        <taxon>Bacilli</taxon>
        <taxon>Bacillales</taxon>
        <taxon>Thermoactinomycetaceae</taxon>
        <taxon>Shimazuella</taxon>
    </lineage>
</organism>
<proteinExistence type="predicted"/>
<keyword evidence="2" id="KW-0472">Membrane</keyword>